<dbReference type="SUPFAM" id="SSF103473">
    <property type="entry name" value="MFS general substrate transporter"/>
    <property type="match status" value="1"/>
</dbReference>
<sequence length="150" mass="16310">MSPVDQKPRTEPDRTEDAETRAAAARNREGTILALFFGGALLATTFPLPYRMAAGVFAVLALVWVVRYFIAGARTKKKGSWIVLGILAALSCLYMLLATLGTIAIWPVQAQYETCIREAITEQASVGCTAEYNSGLSTWFEKTTGQPYPG</sequence>
<keyword evidence="3" id="KW-1185">Reference proteome</keyword>
<name>A0ABP8JN25_9MICO</name>
<gene>
    <name evidence="2" type="ORF">GCM10023167_21620</name>
</gene>
<evidence type="ECO:0000256" key="1">
    <source>
        <dbReference type="SAM" id="Phobius"/>
    </source>
</evidence>
<comment type="caution">
    <text evidence="2">The sequence shown here is derived from an EMBL/GenBank/DDBJ whole genome shotgun (WGS) entry which is preliminary data.</text>
</comment>
<organism evidence="2 3">
    <name type="scientific">Brevibacterium pityocampae</name>
    <dbReference type="NCBI Taxonomy" id="506594"/>
    <lineage>
        <taxon>Bacteria</taxon>
        <taxon>Bacillati</taxon>
        <taxon>Actinomycetota</taxon>
        <taxon>Actinomycetes</taxon>
        <taxon>Micrococcales</taxon>
        <taxon>Brevibacteriaceae</taxon>
        <taxon>Brevibacterium</taxon>
    </lineage>
</organism>
<keyword evidence="1" id="KW-0812">Transmembrane</keyword>
<keyword evidence="1" id="KW-1133">Transmembrane helix</keyword>
<reference evidence="3" key="1">
    <citation type="journal article" date="2019" name="Int. J. Syst. Evol. Microbiol.">
        <title>The Global Catalogue of Microorganisms (GCM) 10K type strain sequencing project: providing services to taxonomists for standard genome sequencing and annotation.</title>
        <authorList>
            <consortium name="The Broad Institute Genomics Platform"/>
            <consortium name="The Broad Institute Genome Sequencing Center for Infectious Disease"/>
            <person name="Wu L."/>
            <person name="Ma J."/>
        </authorList>
    </citation>
    <scope>NUCLEOTIDE SEQUENCE [LARGE SCALE GENOMIC DNA]</scope>
    <source>
        <strain evidence="3">JCM 17808</strain>
    </source>
</reference>
<dbReference type="InterPro" id="IPR036259">
    <property type="entry name" value="MFS_trans_sf"/>
</dbReference>
<feature type="transmembrane region" description="Helical" evidence="1">
    <location>
        <begin position="30"/>
        <end position="46"/>
    </location>
</feature>
<protein>
    <recommendedName>
        <fullName evidence="4">DUF4190 domain-containing protein</fullName>
    </recommendedName>
</protein>
<dbReference type="EMBL" id="BAABGL010000017">
    <property type="protein sequence ID" value="GAA4393014.1"/>
    <property type="molecule type" value="Genomic_DNA"/>
</dbReference>
<proteinExistence type="predicted"/>
<accession>A0ABP8JN25</accession>
<evidence type="ECO:0000313" key="2">
    <source>
        <dbReference type="EMBL" id="GAA4393014.1"/>
    </source>
</evidence>
<keyword evidence="1" id="KW-0472">Membrane</keyword>
<evidence type="ECO:0008006" key="4">
    <source>
        <dbReference type="Google" id="ProtNLM"/>
    </source>
</evidence>
<feature type="transmembrane region" description="Helical" evidence="1">
    <location>
        <begin position="82"/>
        <end position="106"/>
    </location>
</feature>
<dbReference type="Proteomes" id="UP001500642">
    <property type="component" value="Unassembled WGS sequence"/>
</dbReference>
<feature type="transmembrane region" description="Helical" evidence="1">
    <location>
        <begin position="52"/>
        <end position="70"/>
    </location>
</feature>
<dbReference type="RefSeq" id="WP_137319137.1">
    <property type="nucleotide sequence ID" value="NZ_BAABGL010000017.1"/>
</dbReference>
<evidence type="ECO:0000313" key="3">
    <source>
        <dbReference type="Proteomes" id="UP001500642"/>
    </source>
</evidence>